<proteinExistence type="predicted"/>
<feature type="compositionally biased region" description="Basic and acidic residues" evidence="1">
    <location>
        <begin position="181"/>
        <end position="207"/>
    </location>
</feature>
<sequence>MFSQRLSRRLLGSVTTPVATGASPMKYREVDHVPVSQFTPTSRDAYPQPSYHSSARAPTYSGISPRPLQMGSGTGGRVSAASMDTINRMSGTLDALIGRIYSLEHTVSALSRTVGAVASQRPAPSAPTPFIASMPPQAMQEPGGMARPPARGRRSRSRGPASTTTRVQGSSPHTASTDTAPPRKEVSVMRVEGEYREPTPEGDKALQDPDTPDDSGTAALPVEPSSVIPAGPYTESESVH</sequence>
<evidence type="ECO:0000256" key="1">
    <source>
        <dbReference type="SAM" id="MobiDB-lite"/>
    </source>
</evidence>
<gene>
    <name evidence="2" type="ORF">KIPB_005929</name>
</gene>
<feature type="region of interest" description="Disordered" evidence="1">
    <location>
        <begin position="117"/>
        <end position="240"/>
    </location>
</feature>
<organism evidence="2 3">
    <name type="scientific">Kipferlia bialata</name>
    <dbReference type="NCBI Taxonomy" id="797122"/>
    <lineage>
        <taxon>Eukaryota</taxon>
        <taxon>Metamonada</taxon>
        <taxon>Carpediemonas-like organisms</taxon>
        <taxon>Kipferlia</taxon>
    </lineage>
</organism>
<name>A0A391NM20_9EUKA</name>
<dbReference type="Proteomes" id="UP000265618">
    <property type="component" value="Unassembled WGS sequence"/>
</dbReference>
<comment type="caution">
    <text evidence="2">The sequence shown here is derived from an EMBL/GenBank/DDBJ whole genome shotgun (WGS) entry which is preliminary data.</text>
</comment>
<keyword evidence="3" id="KW-1185">Reference proteome</keyword>
<evidence type="ECO:0000313" key="3">
    <source>
        <dbReference type="Proteomes" id="UP000265618"/>
    </source>
</evidence>
<feature type="compositionally biased region" description="Polar residues" evidence="1">
    <location>
        <begin position="167"/>
        <end position="179"/>
    </location>
</feature>
<feature type="region of interest" description="Disordered" evidence="1">
    <location>
        <begin position="38"/>
        <end position="79"/>
    </location>
</feature>
<dbReference type="EMBL" id="BDIP01001457">
    <property type="protein sequence ID" value="GCA62805.1"/>
    <property type="molecule type" value="Genomic_DNA"/>
</dbReference>
<reference evidence="2 3" key="1">
    <citation type="journal article" date="2018" name="PLoS ONE">
        <title>The draft genome of Kipferlia bialata reveals reductive genome evolution in fornicate parasites.</title>
        <authorList>
            <person name="Tanifuji G."/>
            <person name="Takabayashi S."/>
            <person name="Kume K."/>
            <person name="Takagi M."/>
            <person name="Nakayama T."/>
            <person name="Kamikawa R."/>
            <person name="Inagaki Y."/>
            <person name="Hashimoto T."/>
        </authorList>
    </citation>
    <scope>NUCLEOTIDE SEQUENCE [LARGE SCALE GENOMIC DNA]</scope>
    <source>
        <strain evidence="2">NY0173</strain>
    </source>
</reference>
<evidence type="ECO:0000313" key="2">
    <source>
        <dbReference type="EMBL" id="GCA62805.1"/>
    </source>
</evidence>
<accession>A0A391NM20</accession>
<dbReference type="AlphaFoldDB" id="A0A391NM20"/>
<protein>
    <submittedName>
        <fullName evidence="2">Uncharacterized protein</fullName>
    </submittedName>
</protein>